<evidence type="ECO:0000259" key="10">
    <source>
        <dbReference type="PROSITE" id="PS50262"/>
    </source>
</evidence>
<feature type="transmembrane region" description="Helical" evidence="9">
    <location>
        <begin position="288"/>
        <end position="313"/>
    </location>
</feature>
<dbReference type="GO" id="GO:0005886">
    <property type="term" value="C:plasma membrane"/>
    <property type="evidence" value="ECO:0007669"/>
    <property type="project" value="TreeGrafter"/>
</dbReference>
<evidence type="ECO:0000256" key="1">
    <source>
        <dbReference type="ARBA" id="ARBA00004141"/>
    </source>
</evidence>
<dbReference type="PROSITE" id="PS50262">
    <property type="entry name" value="G_PROTEIN_RECEP_F1_2"/>
    <property type="match status" value="1"/>
</dbReference>
<dbReference type="GO" id="GO:0004930">
    <property type="term" value="F:G protein-coupled receptor activity"/>
    <property type="evidence" value="ECO:0007669"/>
    <property type="project" value="UniProtKB-KW"/>
</dbReference>
<dbReference type="PANTHER" id="PTHR24243:SF233">
    <property type="entry name" value="THYROTROPIN-RELEASING HORMONE RECEPTOR"/>
    <property type="match status" value="1"/>
</dbReference>
<dbReference type="PANTHER" id="PTHR24243">
    <property type="entry name" value="G-PROTEIN COUPLED RECEPTOR"/>
    <property type="match status" value="1"/>
</dbReference>
<evidence type="ECO:0000256" key="2">
    <source>
        <dbReference type="ARBA" id="ARBA00022692"/>
    </source>
</evidence>
<feature type="region of interest" description="Disordered" evidence="8">
    <location>
        <begin position="371"/>
        <end position="392"/>
    </location>
</feature>
<sequence>MIEFYDTDVFISALHGNCVSMESSNSSAAALSLNHSINTSRVPNPDHLISAEPFTTEQLIRIFTVTIVVYPILLTFCTVGNILSFVVLIREKRKGSTNIYMTSMVISDFFILWLYLPPYLYNASLSLRRNPSFKRGFSRIHGPQVWLQETFIQQSDWTLILFSVARLCAIVQPFKWQWIHDAQITRRTLIILSFLSAVFTLNNVVKISYLDAKSIGMDHAPSWLAEWSEIQHQAEVVCTMIKVSFLITINVAVLIALRRQRAEEIGETLDVQPSTGTTNSRKYKNSNYILLGSVAMYLVTQAPSLIVNCLMIAADNYGSFRFPQSVRLFINPFASMSYFTSYSVNFLLYLAVSERFRAQFGQMLGRRWGLRADSSNPQGSVRPRPGHSGAGKPENGFFNMTQAFRTNTTNLQLQYSSSISEVQLQSPM</sequence>
<feature type="transmembrane region" description="Helical" evidence="9">
    <location>
        <begin position="333"/>
        <end position="352"/>
    </location>
</feature>
<evidence type="ECO:0000256" key="6">
    <source>
        <dbReference type="ARBA" id="ARBA00023170"/>
    </source>
</evidence>
<feature type="transmembrane region" description="Helical" evidence="9">
    <location>
        <begin position="188"/>
        <end position="210"/>
    </location>
</feature>
<evidence type="ECO:0000313" key="12">
    <source>
        <dbReference type="Proteomes" id="UP000186922"/>
    </source>
</evidence>
<keyword evidence="6" id="KW-0675">Receptor</keyword>
<feature type="domain" description="G-protein coupled receptors family 1 profile" evidence="10">
    <location>
        <begin position="80"/>
        <end position="349"/>
    </location>
</feature>
<gene>
    <name evidence="11" type="primary">RvY_04871</name>
    <name evidence="11" type="synonym">RvY_04871.1</name>
    <name evidence="11" type="ORF">RvY_04871-1</name>
</gene>
<dbReference type="Pfam" id="PF00001">
    <property type="entry name" value="7tm_1"/>
    <property type="match status" value="1"/>
</dbReference>
<dbReference type="Gene3D" id="1.20.1070.10">
    <property type="entry name" value="Rhodopsin 7-helix transmembrane proteins"/>
    <property type="match status" value="1"/>
</dbReference>
<accession>A0A1D1UTQ7</accession>
<feature type="transmembrane region" description="Helical" evidence="9">
    <location>
        <begin position="230"/>
        <end position="257"/>
    </location>
</feature>
<proteinExistence type="predicted"/>
<feature type="transmembrane region" description="Helical" evidence="9">
    <location>
        <begin position="99"/>
        <end position="116"/>
    </location>
</feature>
<evidence type="ECO:0000256" key="4">
    <source>
        <dbReference type="ARBA" id="ARBA00023040"/>
    </source>
</evidence>
<evidence type="ECO:0000256" key="3">
    <source>
        <dbReference type="ARBA" id="ARBA00022989"/>
    </source>
</evidence>
<evidence type="ECO:0000256" key="8">
    <source>
        <dbReference type="SAM" id="MobiDB-lite"/>
    </source>
</evidence>
<dbReference type="PRINTS" id="PR00237">
    <property type="entry name" value="GPCRRHODOPSN"/>
</dbReference>
<protein>
    <recommendedName>
        <fullName evidence="10">G-protein coupled receptors family 1 profile domain-containing protein</fullName>
    </recommendedName>
</protein>
<keyword evidence="12" id="KW-1185">Reference proteome</keyword>
<keyword evidence="4" id="KW-0297">G-protein coupled receptor</keyword>
<keyword evidence="3 9" id="KW-1133">Transmembrane helix</keyword>
<comment type="caution">
    <text evidence="11">The sequence shown here is derived from an EMBL/GenBank/DDBJ whole genome shotgun (WGS) entry which is preliminary data.</text>
</comment>
<keyword evidence="7" id="KW-0807">Transducer</keyword>
<dbReference type="Proteomes" id="UP000186922">
    <property type="component" value="Unassembled WGS sequence"/>
</dbReference>
<name>A0A1D1UTQ7_RAMVA</name>
<reference evidence="11 12" key="1">
    <citation type="journal article" date="2016" name="Nat. Commun.">
        <title>Extremotolerant tardigrade genome and improved radiotolerance of human cultured cells by tardigrade-unique protein.</title>
        <authorList>
            <person name="Hashimoto T."/>
            <person name="Horikawa D.D."/>
            <person name="Saito Y."/>
            <person name="Kuwahara H."/>
            <person name="Kozuka-Hata H."/>
            <person name="Shin-I T."/>
            <person name="Minakuchi Y."/>
            <person name="Ohishi K."/>
            <person name="Motoyama A."/>
            <person name="Aizu T."/>
            <person name="Enomoto A."/>
            <person name="Kondo K."/>
            <person name="Tanaka S."/>
            <person name="Hara Y."/>
            <person name="Koshikawa S."/>
            <person name="Sagara H."/>
            <person name="Miura T."/>
            <person name="Yokobori S."/>
            <person name="Miyagawa K."/>
            <person name="Suzuki Y."/>
            <person name="Kubo T."/>
            <person name="Oyama M."/>
            <person name="Kohara Y."/>
            <person name="Fujiyama A."/>
            <person name="Arakawa K."/>
            <person name="Katayama T."/>
            <person name="Toyoda A."/>
            <person name="Kunieda T."/>
        </authorList>
    </citation>
    <scope>NUCLEOTIDE SEQUENCE [LARGE SCALE GENOMIC DNA]</scope>
    <source>
        <strain evidence="11 12">YOKOZUNA-1</strain>
    </source>
</reference>
<keyword evidence="2 9" id="KW-0812">Transmembrane</keyword>
<dbReference type="SUPFAM" id="SSF81321">
    <property type="entry name" value="Family A G protein-coupled receptor-like"/>
    <property type="match status" value="1"/>
</dbReference>
<keyword evidence="5 9" id="KW-0472">Membrane</keyword>
<dbReference type="EMBL" id="BDGG01000002">
    <property type="protein sequence ID" value="GAU92841.1"/>
    <property type="molecule type" value="Genomic_DNA"/>
</dbReference>
<evidence type="ECO:0000256" key="7">
    <source>
        <dbReference type="ARBA" id="ARBA00023224"/>
    </source>
</evidence>
<dbReference type="InterPro" id="IPR000276">
    <property type="entry name" value="GPCR_Rhodpsn"/>
</dbReference>
<evidence type="ECO:0000256" key="9">
    <source>
        <dbReference type="SAM" id="Phobius"/>
    </source>
</evidence>
<organism evidence="11 12">
    <name type="scientific">Ramazzottius varieornatus</name>
    <name type="common">Water bear</name>
    <name type="synonym">Tardigrade</name>
    <dbReference type="NCBI Taxonomy" id="947166"/>
    <lineage>
        <taxon>Eukaryota</taxon>
        <taxon>Metazoa</taxon>
        <taxon>Ecdysozoa</taxon>
        <taxon>Tardigrada</taxon>
        <taxon>Eutardigrada</taxon>
        <taxon>Parachela</taxon>
        <taxon>Hypsibioidea</taxon>
        <taxon>Ramazzottiidae</taxon>
        <taxon>Ramazzottius</taxon>
    </lineage>
</organism>
<feature type="transmembrane region" description="Helical" evidence="9">
    <location>
        <begin position="62"/>
        <end position="87"/>
    </location>
</feature>
<evidence type="ECO:0000256" key="5">
    <source>
        <dbReference type="ARBA" id="ARBA00023136"/>
    </source>
</evidence>
<dbReference type="InterPro" id="IPR017452">
    <property type="entry name" value="GPCR_Rhodpsn_7TM"/>
</dbReference>
<dbReference type="AlphaFoldDB" id="A0A1D1UTQ7"/>
<evidence type="ECO:0000313" key="11">
    <source>
        <dbReference type="EMBL" id="GAU92841.1"/>
    </source>
</evidence>
<dbReference type="OrthoDB" id="6158692at2759"/>
<comment type="subcellular location">
    <subcellularLocation>
        <location evidence="1">Membrane</location>
        <topology evidence="1">Multi-pass membrane protein</topology>
    </subcellularLocation>
</comment>